<dbReference type="EMBL" id="BAABGZ010000074">
    <property type="protein sequence ID" value="GAA4365612.1"/>
    <property type="molecule type" value="Genomic_DNA"/>
</dbReference>
<evidence type="ECO:0000259" key="7">
    <source>
        <dbReference type="PROSITE" id="PS50109"/>
    </source>
</evidence>
<evidence type="ECO:0000259" key="8">
    <source>
        <dbReference type="PROSITE" id="PS50112"/>
    </source>
</evidence>
<evidence type="ECO:0000256" key="6">
    <source>
        <dbReference type="SAM" id="Coils"/>
    </source>
</evidence>
<keyword evidence="6" id="KW-0175">Coiled coil</keyword>
<dbReference type="InterPro" id="IPR003594">
    <property type="entry name" value="HATPase_dom"/>
</dbReference>
<dbReference type="SMART" id="SM00388">
    <property type="entry name" value="HisKA"/>
    <property type="match status" value="1"/>
</dbReference>
<dbReference type="Pfam" id="PF00512">
    <property type="entry name" value="HisKA"/>
    <property type="match status" value="1"/>
</dbReference>
<dbReference type="EC" id="2.7.13.3" evidence="2"/>
<reference evidence="11" key="1">
    <citation type="journal article" date="2019" name="Int. J. Syst. Evol. Microbiol.">
        <title>The Global Catalogue of Microorganisms (GCM) 10K type strain sequencing project: providing services to taxonomists for standard genome sequencing and annotation.</title>
        <authorList>
            <consortium name="The Broad Institute Genomics Platform"/>
            <consortium name="The Broad Institute Genome Sequencing Center for Infectious Disease"/>
            <person name="Wu L."/>
            <person name="Ma J."/>
        </authorList>
    </citation>
    <scope>NUCLEOTIDE SEQUENCE [LARGE SCALE GENOMIC DNA]</scope>
    <source>
        <strain evidence="11">JCM 17923</strain>
    </source>
</reference>
<sequence length="572" mass="63936">MDKPTALDSLGQLARENAELRYQLEEAQELIQAIRTGAVDALAVQTTDGPRIFTLQGADQEYRTLIEEMNEGALMLSDDATILYCNASLARLLDCALEEVIGRSFLAFVPADFRSSWQQLWETGWAGRGKGELPLRTRPGVLVPFSLSMNVLVFHEMPALAVIVTDLSAQREIETIRAVVAEQNEVIGRTAEELEKQQAARRAVERAAAEATRVMEGIPQIAWTANPQGQNTYLNRRWFDYAGPAPQPPQASWLSAYIYPADLPLAAERWAESLRTEEPLEVECRIRHRDGQYRWMLGRALPSRNAEGQIIQWIGTYTDIHEHKLALERIAQAQRQLRDNNEQLTRANVDLDNFIYTASHDLKAPISNIEGLLHALLVELPTGSHGTGEVDVILNLMQDSVNRFKKTIEQLTDVSKLQKEHGKPTEIADLAAVVADVCLDLQPLIQETGAVLDVENLECRQVVFSEKNLRSVVYNLLSNALKYRAAHRAPQVWLRCHPAGEFVVLEVQDNGLGIDLSSEQKLFGMFQRLHDHVEGSGIGLYMVKKMVENAGGRIEVSSRLGHGSTFSVYFAV</sequence>
<dbReference type="SMART" id="SM00091">
    <property type="entry name" value="PAS"/>
    <property type="match status" value="2"/>
</dbReference>
<feature type="coiled-coil region" evidence="6">
    <location>
        <begin position="323"/>
        <end position="350"/>
    </location>
</feature>
<dbReference type="SMART" id="SM00086">
    <property type="entry name" value="PAC"/>
    <property type="match status" value="1"/>
</dbReference>
<dbReference type="Pfam" id="PF02518">
    <property type="entry name" value="HATPase_c"/>
    <property type="match status" value="1"/>
</dbReference>
<dbReference type="InterPro" id="IPR013767">
    <property type="entry name" value="PAS_fold"/>
</dbReference>
<dbReference type="InterPro" id="IPR005467">
    <property type="entry name" value="His_kinase_dom"/>
</dbReference>
<protein>
    <recommendedName>
        <fullName evidence="2">histidine kinase</fullName>
        <ecNumber evidence="2">2.7.13.3</ecNumber>
    </recommendedName>
</protein>
<evidence type="ECO:0000256" key="1">
    <source>
        <dbReference type="ARBA" id="ARBA00000085"/>
    </source>
</evidence>
<dbReference type="Gene3D" id="3.30.565.10">
    <property type="entry name" value="Histidine kinase-like ATPase, C-terminal domain"/>
    <property type="match status" value="1"/>
</dbReference>
<keyword evidence="3" id="KW-0597">Phosphoprotein</keyword>
<evidence type="ECO:0000256" key="2">
    <source>
        <dbReference type="ARBA" id="ARBA00012438"/>
    </source>
</evidence>
<dbReference type="InterPro" id="IPR036890">
    <property type="entry name" value="HATPase_C_sf"/>
</dbReference>
<dbReference type="RefSeq" id="WP_345237505.1">
    <property type="nucleotide sequence ID" value="NZ_BAABGZ010000074.1"/>
</dbReference>
<keyword evidence="4" id="KW-0808">Transferase</keyword>
<evidence type="ECO:0000259" key="9">
    <source>
        <dbReference type="PROSITE" id="PS50113"/>
    </source>
</evidence>
<evidence type="ECO:0000256" key="3">
    <source>
        <dbReference type="ARBA" id="ARBA00022553"/>
    </source>
</evidence>
<dbReference type="InterPro" id="IPR004358">
    <property type="entry name" value="Sig_transdc_His_kin-like_C"/>
</dbReference>
<evidence type="ECO:0000256" key="5">
    <source>
        <dbReference type="ARBA" id="ARBA00022777"/>
    </source>
</evidence>
<dbReference type="CDD" id="cd00082">
    <property type="entry name" value="HisKA"/>
    <property type="match status" value="1"/>
</dbReference>
<evidence type="ECO:0000313" key="11">
    <source>
        <dbReference type="Proteomes" id="UP001501153"/>
    </source>
</evidence>
<dbReference type="GO" id="GO:0016301">
    <property type="term" value="F:kinase activity"/>
    <property type="evidence" value="ECO:0007669"/>
    <property type="project" value="UniProtKB-KW"/>
</dbReference>
<dbReference type="Pfam" id="PF00989">
    <property type="entry name" value="PAS"/>
    <property type="match status" value="1"/>
</dbReference>
<keyword evidence="5 10" id="KW-0418">Kinase</keyword>
<dbReference type="SUPFAM" id="SSF55785">
    <property type="entry name" value="PYP-like sensor domain (PAS domain)"/>
    <property type="match status" value="2"/>
</dbReference>
<keyword evidence="11" id="KW-1185">Reference proteome</keyword>
<comment type="caution">
    <text evidence="10">The sequence shown here is derived from an EMBL/GenBank/DDBJ whole genome shotgun (WGS) entry which is preliminary data.</text>
</comment>
<dbReference type="InterPro" id="IPR000700">
    <property type="entry name" value="PAS-assoc_C"/>
</dbReference>
<dbReference type="InterPro" id="IPR052162">
    <property type="entry name" value="Sensor_kinase/Photoreceptor"/>
</dbReference>
<evidence type="ECO:0000256" key="4">
    <source>
        <dbReference type="ARBA" id="ARBA00022679"/>
    </source>
</evidence>
<dbReference type="PROSITE" id="PS50113">
    <property type="entry name" value="PAC"/>
    <property type="match status" value="1"/>
</dbReference>
<feature type="domain" description="PAC" evidence="9">
    <location>
        <begin position="280"/>
        <end position="332"/>
    </location>
</feature>
<dbReference type="InterPro" id="IPR003661">
    <property type="entry name" value="HisK_dim/P_dom"/>
</dbReference>
<accession>A0ABP8IQD7</accession>
<dbReference type="Pfam" id="PF08447">
    <property type="entry name" value="PAS_3"/>
    <property type="match status" value="1"/>
</dbReference>
<dbReference type="InterPro" id="IPR000014">
    <property type="entry name" value="PAS"/>
</dbReference>
<dbReference type="PANTHER" id="PTHR43304">
    <property type="entry name" value="PHYTOCHROME-LIKE PROTEIN CPH1"/>
    <property type="match status" value="1"/>
</dbReference>
<dbReference type="PROSITE" id="PS50109">
    <property type="entry name" value="HIS_KIN"/>
    <property type="match status" value="1"/>
</dbReference>
<feature type="domain" description="Histidine kinase" evidence="7">
    <location>
        <begin position="357"/>
        <end position="572"/>
    </location>
</feature>
<dbReference type="InterPro" id="IPR036097">
    <property type="entry name" value="HisK_dim/P_sf"/>
</dbReference>
<evidence type="ECO:0000313" key="10">
    <source>
        <dbReference type="EMBL" id="GAA4365612.1"/>
    </source>
</evidence>
<gene>
    <name evidence="10" type="ORF">GCM10023185_36000</name>
</gene>
<dbReference type="InterPro" id="IPR035965">
    <property type="entry name" value="PAS-like_dom_sf"/>
</dbReference>
<dbReference type="SUPFAM" id="SSF47384">
    <property type="entry name" value="Homodimeric domain of signal transducing histidine kinase"/>
    <property type="match status" value="1"/>
</dbReference>
<dbReference type="PANTHER" id="PTHR43304:SF1">
    <property type="entry name" value="PAC DOMAIN-CONTAINING PROTEIN"/>
    <property type="match status" value="1"/>
</dbReference>
<name>A0ABP8IQD7_9BACT</name>
<organism evidence="10 11">
    <name type="scientific">Hymenobacter saemangeumensis</name>
    <dbReference type="NCBI Taxonomy" id="1084522"/>
    <lineage>
        <taxon>Bacteria</taxon>
        <taxon>Pseudomonadati</taxon>
        <taxon>Bacteroidota</taxon>
        <taxon>Cytophagia</taxon>
        <taxon>Cytophagales</taxon>
        <taxon>Hymenobacteraceae</taxon>
        <taxon>Hymenobacter</taxon>
    </lineage>
</organism>
<comment type="catalytic activity">
    <reaction evidence="1">
        <text>ATP + protein L-histidine = ADP + protein N-phospho-L-histidine.</text>
        <dbReference type="EC" id="2.7.13.3"/>
    </reaction>
</comment>
<dbReference type="CDD" id="cd00130">
    <property type="entry name" value="PAS"/>
    <property type="match status" value="2"/>
</dbReference>
<dbReference type="InterPro" id="IPR013655">
    <property type="entry name" value="PAS_fold_3"/>
</dbReference>
<proteinExistence type="predicted"/>
<dbReference type="SUPFAM" id="SSF55874">
    <property type="entry name" value="ATPase domain of HSP90 chaperone/DNA topoisomerase II/histidine kinase"/>
    <property type="match status" value="1"/>
</dbReference>
<dbReference type="Gene3D" id="3.30.450.20">
    <property type="entry name" value="PAS domain"/>
    <property type="match status" value="2"/>
</dbReference>
<dbReference type="PRINTS" id="PR00344">
    <property type="entry name" value="BCTRLSENSOR"/>
</dbReference>
<dbReference type="PROSITE" id="PS50112">
    <property type="entry name" value="PAS"/>
    <property type="match status" value="1"/>
</dbReference>
<dbReference type="SMART" id="SM00387">
    <property type="entry name" value="HATPase_c"/>
    <property type="match status" value="1"/>
</dbReference>
<dbReference type="InterPro" id="IPR001610">
    <property type="entry name" value="PAC"/>
</dbReference>
<dbReference type="Proteomes" id="UP001501153">
    <property type="component" value="Unassembled WGS sequence"/>
</dbReference>
<dbReference type="NCBIfam" id="TIGR00229">
    <property type="entry name" value="sensory_box"/>
    <property type="match status" value="2"/>
</dbReference>
<dbReference type="Gene3D" id="1.10.287.130">
    <property type="match status" value="1"/>
</dbReference>
<feature type="domain" description="PAS" evidence="8">
    <location>
        <begin position="58"/>
        <end position="106"/>
    </location>
</feature>